<evidence type="ECO:0000313" key="1">
    <source>
        <dbReference type="EMBL" id="KAI7735239.1"/>
    </source>
</evidence>
<dbReference type="Proteomes" id="UP001206925">
    <property type="component" value="Unassembled WGS sequence"/>
</dbReference>
<feature type="non-terminal residue" evidence="1">
    <location>
        <position position="127"/>
    </location>
</feature>
<evidence type="ECO:0000313" key="2">
    <source>
        <dbReference type="Proteomes" id="UP001206925"/>
    </source>
</evidence>
<proteinExistence type="predicted"/>
<comment type="caution">
    <text evidence="1">The sequence shown here is derived from an EMBL/GenBank/DDBJ whole genome shotgun (WGS) entry which is preliminary data.</text>
</comment>
<gene>
    <name evidence="1" type="ORF">M8C21_028370</name>
</gene>
<organism evidence="1 2">
    <name type="scientific">Ambrosia artemisiifolia</name>
    <name type="common">Common ragweed</name>
    <dbReference type="NCBI Taxonomy" id="4212"/>
    <lineage>
        <taxon>Eukaryota</taxon>
        <taxon>Viridiplantae</taxon>
        <taxon>Streptophyta</taxon>
        <taxon>Embryophyta</taxon>
        <taxon>Tracheophyta</taxon>
        <taxon>Spermatophyta</taxon>
        <taxon>Magnoliopsida</taxon>
        <taxon>eudicotyledons</taxon>
        <taxon>Gunneridae</taxon>
        <taxon>Pentapetalae</taxon>
        <taxon>asterids</taxon>
        <taxon>campanulids</taxon>
        <taxon>Asterales</taxon>
        <taxon>Asteraceae</taxon>
        <taxon>Asteroideae</taxon>
        <taxon>Heliantheae alliance</taxon>
        <taxon>Heliantheae</taxon>
        <taxon>Ambrosia</taxon>
    </lineage>
</organism>
<accession>A0AAD5C5H0</accession>
<name>A0AAD5C5H0_AMBAR</name>
<dbReference type="EMBL" id="JAMZMK010009527">
    <property type="protein sequence ID" value="KAI7735239.1"/>
    <property type="molecule type" value="Genomic_DNA"/>
</dbReference>
<dbReference type="AlphaFoldDB" id="A0AAD5C5H0"/>
<protein>
    <submittedName>
        <fullName evidence="1">Uncharacterized protein</fullName>
    </submittedName>
</protein>
<keyword evidence="2" id="KW-1185">Reference proteome</keyword>
<sequence>VVLFPKDVPQLKQLGVGDSQWVRKWLIPVRKRKLYRQSFDILILLDSWVTVLVMTKTPLPAVFHVHEYIFNGNFRAHLSVREIFLRRGGKMDGAIARNFWVQPYQTSWITLESLAWEKWVSSRRRRL</sequence>
<reference evidence="1" key="1">
    <citation type="submission" date="2022-06" db="EMBL/GenBank/DDBJ databases">
        <title>Uncovering the hologenomic basis of an extraordinary plant invasion.</title>
        <authorList>
            <person name="Bieker V.C."/>
            <person name="Martin M.D."/>
            <person name="Gilbert T."/>
            <person name="Hodgins K."/>
            <person name="Battlay P."/>
            <person name="Petersen B."/>
            <person name="Wilson J."/>
        </authorList>
    </citation>
    <scope>NUCLEOTIDE SEQUENCE</scope>
    <source>
        <strain evidence="1">AA19_3_7</strain>
        <tissue evidence="1">Leaf</tissue>
    </source>
</reference>